<dbReference type="STRING" id="1806994.A0A507C4G8"/>
<dbReference type="InterPro" id="IPR027417">
    <property type="entry name" value="P-loop_NTPase"/>
</dbReference>
<evidence type="ECO:0000256" key="6">
    <source>
        <dbReference type="ARBA" id="ARBA00022824"/>
    </source>
</evidence>
<dbReference type="GO" id="GO:0005525">
    <property type="term" value="F:GTP binding"/>
    <property type="evidence" value="ECO:0007669"/>
    <property type="project" value="UniProtKB-KW"/>
</dbReference>
<evidence type="ECO:0000256" key="1">
    <source>
        <dbReference type="ARBA" id="ARBA00004389"/>
    </source>
</evidence>
<evidence type="ECO:0000256" key="8">
    <source>
        <dbReference type="ARBA" id="ARBA00023134"/>
    </source>
</evidence>
<accession>A0A507C4G8</accession>
<dbReference type="GO" id="GO:0043001">
    <property type="term" value="P:Golgi to plasma membrane protein transport"/>
    <property type="evidence" value="ECO:0007669"/>
    <property type="project" value="TreeGrafter"/>
</dbReference>
<dbReference type="GeneID" id="42002919"/>
<keyword evidence="8" id="KW-0342">GTP-binding</keyword>
<evidence type="ECO:0000256" key="4">
    <source>
        <dbReference type="ARBA" id="ARBA00022692"/>
    </source>
</evidence>
<keyword evidence="6" id="KW-0256">Endoplasmic reticulum</keyword>
<dbReference type="SUPFAM" id="SSF52540">
    <property type="entry name" value="P-loop containing nucleoside triphosphate hydrolases"/>
    <property type="match status" value="1"/>
</dbReference>
<keyword evidence="10" id="KW-0675">Receptor</keyword>
<sequence>MILGDVYLDSALIFVLVAVLAVTIVVILSYFRKATSRRDTFLITGLSDAGKTTLYLRLRYGRIKPTHTSMQENEGLFALHTENADKANAPIHIVDVPGHEKLRYRFAEFLPIARAIIFVVDSSTITQQVRRSAEYLYDILANRHATVPKPIPILVVCNKSDHLLAASEGKIRTLLETEIDKLRATRAAALDKQDSGGQEEVYLGFDNEAFKFDHVPSDITFVKSCLAGTEDEISGIEDIINWIQESS</sequence>
<comment type="subcellular location">
    <subcellularLocation>
        <location evidence="1">Endoplasmic reticulum membrane</location>
        <topology evidence="1">Single-pass membrane protein</topology>
    </subcellularLocation>
</comment>
<dbReference type="GO" id="GO:0005794">
    <property type="term" value="C:Golgi apparatus"/>
    <property type="evidence" value="ECO:0007669"/>
    <property type="project" value="TreeGrafter"/>
</dbReference>
<dbReference type="InterPro" id="IPR024156">
    <property type="entry name" value="Small_GTPase_ARF"/>
</dbReference>
<dbReference type="PROSITE" id="PS51417">
    <property type="entry name" value="ARF"/>
    <property type="match status" value="1"/>
</dbReference>
<keyword evidence="4 11" id="KW-0812">Transmembrane</keyword>
<evidence type="ECO:0000256" key="3">
    <source>
        <dbReference type="ARBA" id="ARBA00020256"/>
    </source>
</evidence>
<protein>
    <recommendedName>
        <fullName evidence="3">Signal recognition particle receptor subunit beta</fullName>
    </recommendedName>
</protein>
<evidence type="ECO:0000313" key="13">
    <source>
        <dbReference type="Proteomes" id="UP000319731"/>
    </source>
</evidence>
<keyword evidence="5" id="KW-0547">Nucleotide-binding</keyword>
<dbReference type="RefSeq" id="XP_031026252.1">
    <property type="nucleotide sequence ID" value="XM_031167622.1"/>
</dbReference>
<organism evidence="12 13">
    <name type="scientific">Synchytrium microbalum</name>
    <dbReference type="NCBI Taxonomy" id="1806994"/>
    <lineage>
        <taxon>Eukaryota</taxon>
        <taxon>Fungi</taxon>
        <taxon>Fungi incertae sedis</taxon>
        <taxon>Chytridiomycota</taxon>
        <taxon>Chytridiomycota incertae sedis</taxon>
        <taxon>Chytridiomycetes</taxon>
        <taxon>Synchytriales</taxon>
        <taxon>Synchytriaceae</taxon>
        <taxon>Synchytrium</taxon>
    </lineage>
</organism>
<dbReference type="PANTHER" id="PTHR45909:SF1">
    <property type="entry name" value="ADP-RIBOSYLATION FACTOR-RELATED PROTEIN 1"/>
    <property type="match status" value="1"/>
</dbReference>
<evidence type="ECO:0000256" key="9">
    <source>
        <dbReference type="ARBA" id="ARBA00023136"/>
    </source>
</evidence>
<comment type="caution">
    <text evidence="12">The sequence shown here is derived from an EMBL/GenBank/DDBJ whole genome shotgun (WGS) entry which is preliminary data.</text>
</comment>
<evidence type="ECO:0000256" key="2">
    <source>
        <dbReference type="ARBA" id="ARBA00005619"/>
    </source>
</evidence>
<dbReference type="InterPro" id="IPR019009">
    <property type="entry name" value="SRP_receptor_beta_su"/>
</dbReference>
<keyword evidence="13" id="KW-1185">Reference proteome</keyword>
<dbReference type="GO" id="GO:0005789">
    <property type="term" value="C:endoplasmic reticulum membrane"/>
    <property type="evidence" value="ECO:0007669"/>
    <property type="project" value="UniProtKB-SubCell"/>
</dbReference>
<dbReference type="Gene3D" id="3.40.50.300">
    <property type="entry name" value="P-loop containing nucleotide triphosphate hydrolases"/>
    <property type="match status" value="1"/>
</dbReference>
<keyword evidence="9 11" id="KW-0472">Membrane</keyword>
<dbReference type="GO" id="GO:0003924">
    <property type="term" value="F:GTPase activity"/>
    <property type="evidence" value="ECO:0007669"/>
    <property type="project" value="TreeGrafter"/>
</dbReference>
<feature type="transmembrane region" description="Helical" evidence="11">
    <location>
        <begin position="12"/>
        <end position="31"/>
    </location>
</feature>
<comment type="similarity">
    <text evidence="2">Belongs to the SRP receptor beta subunit family.</text>
</comment>
<evidence type="ECO:0000256" key="11">
    <source>
        <dbReference type="SAM" id="Phobius"/>
    </source>
</evidence>
<keyword evidence="7 11" id="KW-1133">Transmembrane helix</keyword>
<dbReference type="AlphaFoldDB" id="A0A507C4G8"/>
<dbReference type="Proteomes" id="UP000319731">
    <property type="component" value="Unassembled WGS sequence"/>
</dbReference>
<dbReference type="GO" id="GO:0006886">
    <property type="term" value="P:intracellular protein transport"/>
    <property type="evidence" value="ECO:0007669"/>
    <property type="project" value="TreeGrafter"/>
</dbReference>
<dbReference type="OrthoDB" id="41266at2759"/>
<name>A0A507C4G8_9FUNG</name>
<dbReference type="Pfam" id="PF09439">
    <property type="entry name" value="SRPRB"/>
    <property type="match status" value="1"/>
</dbReference>
<dbReference type="EMBL" id="QEAO01000006">
    <property type="protein sequence ID" value="TPX35867.1"/>
    <property type="molecule type" value="Genomic_DNA"/>
</dbReference>
<evidence type="ECO:0000256" key="7">
    <source>
        <dbReference type="ARBA" id="ARBA00022989"/>
    </source>
</evidence>
<dbReference type="CDD" id="cd04105">
    <property type="entry name" value="SR_beta"/>
    <property type="match status" value="1"/>
</dbReference>
<evidence type="ECO:0000256" key="5">
    <source>
        <dbReference type="ARBA" id="ARBA00022741"/>
    </source>
</evidence>
<evidence type="ECO:0000256" key="10">
    <source>
        <dbReference type="ARBA" id="ARBA00023170"/>
    </source>
</evidence>
<reference evidence="12 13" key="1">
    <citation type="journal article" date="2019" name="Sci. Rep.">
        <title>Comparative genomics of chytrid fungi reveal insights into the obligate biotrophic and pathogenic lifestyle of Synchytrium endobioticum.</title>
        <authorList>
            <person name="van de Vossenberg B.T.L.H."/>
            <person name="Warris S."/>
            <person name="Nguyen H.D.T."/>
            <person name="van Gent-Pelzer M.P.E."/>
            <person name="Joly D.L."/>
            <person name="van de Geest H.C."/>
            <person name="Bonants P.J.M."/>
            <person name="Smith D.S."/>
            <person name="Levesque C.A."/>
            <person name="van der Lee T.A.J."/>
        </authorList>
    </citation>
    <scope>NUCLEOTIDE SEQUENCE [LARGE SCALE GENOMIC DNA]</scope>
    <source>
        <strain evidence="12 13">JEL517</strain>
    </source>
</reference>
<evidence type="ECO:0000313" key="12">
    <source>
        <dbReference type="EMBL" id="TPX35867.1"/>
    </source>
</evidence>
<gene>
    <name evidence="12" type="ORF">SmJEL517_g01694</name>
</gene>
<dbReference type="PANTHER" id="PTHR45909">
    <property type="entry name" value="ADP-RIBOSYLATION FACTOR-RELATED PROTEIN 1"/>
    <property type="match status" value="1"/>
</dbReference>
<dbReference type="GO" id="GO:0034067">
    <property type="term" value="P:protein localization to Golgi apparatus"/>
    <property type="evidence" value="ECO:0007669"/>
    <property type="project" value="TreeGrafter"/>
</dbReference>
<proteinExistence type="inferred from homology"/>